<reference evidence="1" key="1">
    <citation type="submission" date="2021-02" db="EMBL/GenBank/DDBJ databases">
        <authorList>
            <person name="Nowell W R."/>
        </authorList>
    </citation>
    <scope>NUCLEOTIDE SEQUENCE</scope>
</reference>
<dbReference type="EMBL" id="CAJNOH010003451">
    <property type="protein sequence ID" value="CAF1336895.1"/>
    <property type="molecule type" value="Genomic_DNA"/>
</dbReference>
<evidence type="ECO:0000313" key="2">
    <source>
        <dbReference type="EMBL" id="CAF1594756.1"/>
    </source>
</evidence>
<accession>A0A815GAT1</accession>
<dbReference type="EMBL" id="CAJNOL010004784">
    <property type="protein sequence ID" value="CAF1594756.1"/>
    <property type="molecule type" value="Genomic_DNA"/>
</dbReference>
<dbReference type="Proteomes" id="UP000663870">
    <property type="component" value="Unassembled WGS sequence"/>
</dbReference>
<name>A0A815GAT1_9BILA</name>
<gene>
    <name evidence="2" type="ORF">JXQ802_LOCUS47608</name>
    <name evidence="1" type="ORF">PYM288_LOCUS31697</name>
</gene>
<dbReference type="AlphaFoldDB" id="A0A815GAT1"/>
<proteinExistence type="predicted"/>
<protein>
    <submittedName>
        <fullName evidence="1">Uncharacterized protein</fullName>
    </submittedName>
</protein>
<keyword evidence="4" id="KW-1185">Reference proteome</keyword>
<sequence length="199" mass="23205">MNIASIDNHTIDFNKQMLEQYKAIEALISGDFDQIINQGTSIIVNRYLDMLNNDSLFGGKTKEIFRIIQRHTLLIKHVYDGNNKKIVSYAFNTIDDILPNIPVIDTLGLVLPFTLNSVVKKEVFKINNLFLSIIKQFNSKNEEHKLETLDIVQKILYSSDKWTIFEQNKDKLNNEICQLLRPAIEREQKLIDEYQQVME</sequence>
<comment type="caution">
    <text evidence="1">The sequence shown here is derived from an EMBL/GenBank/DDBJ whole genome shotgun (WGS) entry which is preliminary data.</text>
</comment>
<evidence type="ECO:0000313" key="4">
    <source>
        <dbReference type="Proteomes" id="UP000663870"/>
    </source>
</evidence>
<evidence type="ECO:0000313" key="1">
    <source>
        <dbReference type="EMBL" id="CAF1336895.1"/>
    </source>
</evidence>
<organism evidence="1 3">
    <name type="scientific">Rotaria sordida</name>
    <dbReference type="NCBI Taxonomy" id="392033"/>
    <lineage>
        <taxon>Eukaryota</taxon>
        <taxon>Metazoa</taxon>
        <taxon>Spiralia</taxon>
        <taxon>Gnathifera</taxon>
        <taxon>Rotifera</taxon>
        <taxon>Eurotatoria</taxon>
        <taxon>Bdelloidea</taxon>
        <taxon>Philodinida</taxon>
        <taxon>Philodinidae</taxon>
        <taxon>Rotaria</taxon>
    </lineage>
</organism>
<dbReference type="Proteomes" id="UP000663854">
    <property type="component" value="Unassembled WGS sequence"/>
</dbReference>
<evidence type="ECO:0000313" key="3">
    <source>
        <dbReference type="Proteomes" id="UP000663854"/>
    </source>
</evidence>